<accession>A0A9P0H9U5</accession>
<evidence type="ECO:0000313" key="1">
    <source>
        <dbReference type="EMBL" id="CAH1398045.1"/>
    </source>
</evidence>
<dbReference type="AlphaFoldDB" id="A0A9P0H9U5"/>
<proteinExistence type="predicted"/>
<dbReference type="Proteomes" id="UP001152798">
    <property type="component" value="Chromosome 4"/>
</dbReference>
<keyword evidence="2" id="KW-1185">Reference proteome</keyword>
<protein>
    <submittedName>
        <fullName evidence="1">Uncharacterized protein</fullName>
    </submittedName>
</protein>
<dbReference type="EMBL" id="OV725080">
    <property type="protein sequence ID" value="CAH1398045.1"/>
    <property type="molecule type" value="Genomic_DNA"/>
</dbReference>
<evidence type="ECO:0000313" key="2">
    <source>
        <dbReference type="Proteomes" id="UP001152798"/>
    </source>
</evidence>
<reference evidence="1" key="1">
    <citation type="submission" date="2022-01" db="EMBL/GenBank/DDBJ databases">
        <authorList>
            <person name="King R."/>
        </authorList>
    </citation>
    <scope>NUCLEOTIDE SEQUENCE</scope>
</reference>
<sequence>MLPAVNEFKCSYIHNISNNKYVEMINTKYRMLSVGIFFLVSTKAKAWLNTNDHCMVLPRVIARRAPVGLWNIQLLIKVILRCHGNLNTLVEGLTIVSRSQPRQCDSQASN</sequence>
<gene>
    <name evidence="1" type="ORF">NEZAVI_LOCUS7771</name>
</gene>
<organism evidence="1 2">
    <name type="scientific">Nezara viridula</name>
    <name type="common">Southern green stink bug</name>
    <name type="synonym">Cimex viridulus</name>
    <dbReference type="NCBI Taxonomy" id="85310"/>
    <lineage>
        <taxon>Eukaryota</taxon>
        <taxon>Metazoa</taxon>
        <taxon>Ecdysozoa</taxon>
        <taxon>Arthropoda</taxon>
        <taxon>Hexapoda</taxon>
        <taxon>Insecta</taxon>
        <taxon>Pterygota</taxon>
        <taxon>Neoptera</taxon>
        <taxon>Paraneoptera</taxon>
        <taxon>Hemiptera</taxon>
        <taxon>Heteroptera</taxon>
        <taxon>Panheteroptera</taxon>
        <taxon>Pentatomomorpha</taxon>
        <taxon>Pentatomoidea</taxon>
        <taxon>Pentatomidae</taxon>
        <taxon>Pentatominae</taxon>
        <taxon>Nezara</taxon>
    </lineage>
</organism>
<name>A0A9P0H9U5_NEZVI</name>